<proteinExistence type="predicted"/>
<sequence length="210" mass="22998">MLNWTTGRLPAVVYDLGVRHEWLARPVGSLLWGTDTRELYSTIRTLAVLPAGTSVLDVPCGGGPVLRGVRRDIRYVAADISPVMLGRTRREARRRSLDVTTVEADIARLPFADNDFDVCVSFNGLHCLPEPAFAVRELARCLRPGGRLIGDTLVLGAGRRQDLAITVLRRLGLFGPGGTSDDIVRWLTDAGLRVDRLEHSGAVTRFAATR</sequence>
<dbReference type="InterPro" id="IPR013216">
    <property type="entry name" value="Methyltransf_11"/>
</dbReference>
<keyword evidence="2" id="KW-0808">Transferase</keyword>
<evidence type="ECO:0000313" key="2">
    <source>
        <dbReference type="EMBL" id="TDV38674.1"/>
    </source>
</evidence>
<dbReference type="InterPro" id="IPR029063">
    <property type="entry name" value="SAM-dependent_MTases_sf"/>
</dbReference>
<name>A0A4R7USF4_9PSEU</name>
<dbReference type="Pfam" id="PF08241">
    <property type="entry name" value="Methyltransf_11"/>
    <property type="match status" value="1"/>
</dbReference>
<keyword evidence="3" id="KW-1185">Reference proteome</keyword>
<gene>
    <name evidence="2" type="ORF">CLV71_12659</name>
</gene>
<protein>
    <submittedName>
        <fullName evidence="2">Methyltransferase family protein</fullName>
    </submittedName>
</protein>
<dbReference type="GO" id="GO:0008757">
    <property type="term" value="F:S-adenosylmethionine-dependent methyltransferase activity"/>
    <property type="evidence" value="ECO:0007669"/>
    <property type="project" value="InterPro"/>
</dbReference>
<dbReference type="RefSeq" id="WP_133908809.1">
    <property type="nucleotide sequence ID" value="NZ_SOCP01000026.1"/>
</dbReference>
<keyword evidence="2" id="KW-0489">Methyltransferase</keyword>
<dbReference type="GO" id="GO:0032259">
    <property type="term" value="P:methylation"/>
    <property type="evidence" value="ECO:0007669"/>
    <property type="project" value="UniProtKB-KW"/>
</dbReference>
<evidence type="ECO:0000313" key="3">
    <source>
        <dbReference type="Proteomes" id="UP000294927"/>
    </source>
</evidence>
<dbReference type="CDD" id="cd02440">
    <property type="entry name" value="AdoMet_MTases"/>
    <property type="match status" value="1"/>
</dbReference>
<dbReference type="Gene3D" id="3.40.50.150">
    <property type="entry name" value="Vaccinia Virus protein VP39"/>
    <property type="match status" value="1"/>
</dbReference>
<dbReference type="AlphaFoldDB" id="A0A4R7USF4"/>
<dbReference type="EMBL" id="SOCP01000026">
    <property type="protein sequence ID" value="TDV38674.1"/>
    <property type="molecule type" value="Genomic_DNA"/>
</dbReference>
<accession>A0A4R7USF4</accession>
<comment type="caution">
    <text evidence="2">The sequence shown here is derived from an EMBL/GenBank/DDBJ whole genome shotgun (WGS) entry which is preliminary data.</text>
</comment>
<reference evidence="2 3" key="1">
    <citation type="submission" date="2019-03" db="EMBL/GenBank/DDBJ databases">
        <title>Genomic Encyclopedia of Archaeal and Bacterial Type Strains, Phase II (KMG-II): from individual species to whole genera.</title>
        <authorList>
            <person name="Goeker M."/>
        </authorList>
    </citation>
    <scope>NUCLEOTIDE SEQUENCE [LARGE SCALE GENOMIC DNA]</scope>
    <source>
        <strain evidence="2 3">DSM 45499</strain>
    </source>
</reference>
<dbReference type="OrthoDB" id="65624at2"/>
<dbReference type="SUPFAM" id="SSF53335">
    <property type="entry name" value="S-adenosyl-L-methionine-dependent methyltransferases"/>
    <property type="match status" value="1"/>
</dbReference>
<dbReference type="PANTHER" id="PTHR43591">
    <property type="entry name" value="METHYLTRANSFERASE"/>
    <property type="match status" value="1"/>
</dbReference>
<dbReference type="Proteomes" id="UP000294927">
    <property type="component" value="Unassembled WGS sequence"/>
</dbReference>
<organism evidence="2 3">
    <name type="scientific">Actinophytocola oryzae</name>
    <dbReference type="NCBI Taxonomy" id="502181"/>
    <lineage>
        <taxon>Bacteria</taxon>
        <taxon>Bacillati</taxon>
        <taxon>Actinomycetota</taxon>
        <taxon>Actinomycetes</taxon>
        <taxon>Pseudonocardiales</taxon>
        <taxon>Pseudonocardiaceae</taxon>
    </lineage>
</organism>
<feature type="domain" description="Methyltransferase type 11" evidence="1">
    <location>
        <begin position="56"/>
        <end position="149"/>
    </location>
</feature>
<evidence type="ECO:0000259" key="1">
    <source>
        <dbReference type="Pfam" id="PF08241"/>
    </source>
</evidence>